<keyword evidence="6" id="KW-1185">Reference proteome</keyword>
<feature type="binding site" evidence="4">
    <location>
        <position position="102"/>
    </location>
    <ligand>
        <name>Zn(2+)</name>
        <dbReference type="ChEBI" id="CHEBI:29105"/>
    </ligand>
</feature>
<dbReference type="InterPro" id="IPR000688">
    <property type="entry name" value="HypA/HybF"/>
</dbReference>
<evidence type="ECO:0000313" key="5">
    <source>
        <dbReference type="EMBL" id="MDV0444691.1"/>
    </source>
</evidence>
<feature type="binding site" evidence="4">
    <location>
        <position position="99"/>
    </location>
    <ligand>
        <name>Zn(2+)</name>
        <dbReference type="ChEBI" id="CHEBI:29105"/>
    </ligand>
</feature>
<dbReference type="Pfam" id="PF01155">
    <property type="entry name" value="HypA"/>
    <property type="match status" value="1"/>
</dbReference>
<feature type="binding site" evidence="4">
    <location>
        <position position="73"/>
    </location>
    <ligand>
        <name>Zn(2+)</name>
        <dbReference type="ChEBI" id="CHEBI:29105"/>
    </ligand>
</feature>
<feature type="binding site" evidence="4">
    <location>
        <position position="75"/>
    </location>
    <ligand>
        <name>Zn(2+)</name>
        <dbReference type="ChEBI" id="CHEBI:29105"/>
    </ligand>
</feature>
<comment type="similarity">
    <text evidence="4">Belongs to the HypA/HybF family.</text>
</comment>
<gene>
    <name evidence="4 5" type="primary">hypA</name>
    <name evidence="5" type="ORF">MmiAt1_02260</name>
</gene>
<comment type="caution">
    <text evidence="5">The sequence shown here is derived from an EMBL/GenBank/DDBJ whole genome shotgun (WGS) entry which is preliminary data.</text>
</comment>
<evidence type="ECO:0000256" key="4">
    <source>
        <dbReference type="HAMAP-Rule" id="MF_00213"/>
    </source>
</evidence>
<feature type="binding site" evidence="4">
    <location>
        <position position="2"/>
    </location>
    <ligand>
        <name>Ni(2+)</name>
        <dbReference type="ChEBI" id="CHEBI:49786"/>
    </ligand>
</feature>
<dbReference type="RefSeq" id="WP_318785093.1">
    <property type="nucleotide sequence ID" value="NZ_JAWDKC010000007.1"/>
</dbReference>
<dbReference type="HAMAP" id="MF_00213">
    <property type="entry name" value="HypA_HybF"/>
    <property type="match status" value="1"/>
</dbReference>
<organism evidence="5 6">
    <name type="scientific">Methanimicrococcus hacksteinii</name>
    <dbReference type="NCBI Taxonomy" id="3028293"/>
    <lineage>
        <taxon>Archaea</taxon>
        <taxon>Methanobacteriati</taxon>
        <taxon>Methanobacteriota</taxon>
        <taxon>Stenosarchaea group</taxon>
        <taxon>Methanomicrobia</taxon>
        <taxon>Methanosarcinales</taxon>
        <taxon>Methanosarcinaceae</taxon>
        <taxon>Methanimicrococcus</taxon>
    </lineage>
</organism>
<evidence type="ECO:0000313" key="6">
    <source>
        <dbReference type="Proteomes" id="UP001272052"/>
    </source>
</evidence>
<evidence type="ECO:0000256" key="1">
    <source>
        <dbReference type="ARBA" id="ARBA00022596"/>
    </source>
</evidence>
<protein>
    <recommendedName>
        <fullName evidence="4">Hydrogenase maturation factor HypA</fullName>
    </recommendedName>
</protein>
<dbReference type="Proteomes" id="UP001272052">
    <property type="component" value="Unassembled WGS sequence"/>
</dbReference>
<reference evidence="5 6" key="1">
    <citation type="submission" date="2023-06" db="EMBL/GenBank/DDBJ databases">
        <title>Genome sequence of Methanimicrococcus sp. At1.</title>
        <authorList>
            <person name="Protasov E."/>
            <person name="Platt K."/>
            <person name="Poehlein A."/>
            <person name="Daniel R."/>
            <person name="Brune A."/>
        </authorList>
    </citation>
    <scope>NUCLEOTIDE SEQUENCE [LARGE SCALE GENOMIC DNA]</scope>
    <source>
        <strain evidence="5 6">At1</strain>
    </source>
</reference>
<name>A0ABU3VMR0_9EURY</name>
<keyword evidence="1 4" id="KW-0533">Nickel</keyword>
<dbReference type="PIRSF" id="PIRSF004761">
    <property type="entry name" value="Hydrgn_mat_HypA"/>
    <property type="match status" value="1"/>
</dbReference>
<keyword evidence="2 4" id="KW-0479">Metal-binding</keyword>
<keyword evidence="3 4" id="KW-0862">Zinc</keyword>
<dbReference type="EMBL" id="JAWDKC010000007">
    <property type="protein sequence ID" value="MDV0444691.1"/>
    <property type="molecule type" value="Genomic_DNA"/>
</dbReference>
<accession>A0ABU3VMR0</accession>
<comment type="function">
    <text evidence="4">Involved in the maturation of [NiFe] hydrogenases. Required for nickel insertion into the metal center of the hydrogenase.</text>
</comment>
<evidence type="ECO:0000256" key="2">
    <source>
        <dbReference type="ARBA" id="ARBA00022723"/>
    </source>
</evidence>
<proteinExistence type="inferred from homology"/>
<dbReference type="PANTHER" id="PTHR34535:SF3">
    <property type="entry name" value="HYDROGENASE MATURATION FACTOR HYPA"/>
    <property type="match status" value="1"/>
</dbReference>
<evidence type="ECO:0000256" key="3">
    <source>
        <dbReference type="ARBA" id="ARBA00022833"/>
    </source>
</evidence>
<dbReference type="PANTHER" id="PTHR34535">
    <property type="entry name" value="HYDROGENASE MATURATION FACTOR HYPA"/>
    <property type="match status" value="1"/>
</dbReference>
<sequence>MHEYSLAMDLMESVLAAAAENNASVVNHISVKVGKIAHVNPTQLEFCLKSIGEGTIAENAEYSFEYIEPEIQCACGYFGKPNETEDSLDMLEYLVSLVCPLCGKNVEVIGGTELVVDSIDID</sequence>
<dbReference type="Gene3D" id="3.30.2320.80">
    <property type="match status" value="1"/>
</dbReference>